<keyword evidence="3" id="KW-0963">Cytoplasm</keyword>
<dbReference type="EMBL" id="ASHM01094204">
    <property type="protein sequence ID" value="PNX64901.1"/>
    <property type="molecule type" value="Genomic_DNA"/>
</dbReference>
<feature type="region of interest" description="Disordered" evidence="6">
    <location>
        <begin position="1"/>
        <end position="61"/>
    </location>
</feature>
<feature type="domain" description="TPX2 C-terminal" evidence="7">
    <location>
        <begin position="165"/>
        <end position="216"/>
    </location>
</feature>
<name>A0A2K3KF35_TRIPR</name>
<evidence type="ECO:0000313" key="9">
    <source>
        <dbReference type="Proteomes" id="UP000236291"/>
    </source>
</evidence>
<evidence type="ECO:0000313" key="8">
    <source>
        <dbReference type="EMBL" id="PNX64901.1"/>
    </source>
</evidence>
<reference evidence="8 9" key="2">
    <citation type="journal article" date="2017" name="Front. Plant Sci.">
        <title>Gene Classification and Mining of Molecular Markers Useful in Red Clover (Trifolium pratense) Breeding.</title>
        <authorList>
            <person name="Istvanek J."/>
            <person name="Dluhosova J."/>
            <person name="Dluhos P."/>
            <person name="Patkova L."/>
            <person name="Nedelnik J."/>
            <person name="Repkova J."/>
        </authorList>
    </citation>
    <scope>NUCLEOTIDE SEQUENCE [LARGE SCALE GENOMIC DNA]</scope>
    <source>
        <strain evidence="9">cv. Tatra</strain>
        <tissue evidence="8">Young leaves</tissue>
    </source>
</reference>
<feature type="compositionally biased region" description="Basic and acidic residues" evidence="6">
    <location>
        <begin position="10"/>
        <end position="28"/>
    </location>
</feature>
<evidence type="ECO:0000256" key="6">
    <source>
        <dbReference type="SAM" id="MobiDB-lite"/>
    </source>
</evidence>
<evidence type="ECO:0000256" key="5">
    <source>
        <dbReference type="ARBA" id="ARBA00023212"/>
    </source>
</evidence>
<dbReference type="InterPro" id="IPR027329">
    <property type="entry name" value="TPX2_C"/>
</dbReference>
<comment type="subcellular location">
    <subcellularLocation>
        <location evidence="1">Cytoplasm</location>
        <location evidence="1">Cytoskeleton</location>
    </subcellularLocation>
</comment>
<organism evidence="8 9">
    <name type="scientific">Trifolium pratense</name>
    <name type="common">Red clover</name>
    <dbReference type="NCBI Taxonomy" id="57577"/>
    <lineage>
        <taxon>Eukaryota</taxon>
        <taxon>Viridiplantae</taxon>
        <taxon>Streptophyta</taxon>
        <taxon>Embryophyta</taxon>
        <taxon>Tracheophyta</taxon>
        <taxon>Spermatophyta</taxon>
        <taxon>Magnoliopsida</taxon>
        <taxon>eudicotyledons</taxon>
        <taxon>Gunneridae</taxon>
        <taxon>Pentapetalae</taxon>
        <taxon>rosids</taxon>
        <taxon>fabids</taxon>
        <taxon>Fabales</taxon>
        <taxon>Fabaceae</taxon>
        <taxon>Papilionoideae</taxon>
        <taxon>50 kb inversion clade</taxon>
        <taxon>NPAAA clade</taxon>
        <taxon>Hologalegina</taxon>
        <taxon>IRL clade</taxon>
        <taxon>Trifolieae</taxon>
        <taxon>Trifolium</taxon>
    </lineage>
</organism>
<reference evidence="8 9" key="1">
    <citation type="journal article" date="2014" name="Am. J. Bot.">
        <title>Genome assembly and annotation for red clover (Trifolium pratense; Fabaceae).</title>
        <authorList>
            <person name="Istvanek J."/>
            <person name="Jaros M."/>
            <person name="Krenek A."/>
            <person name="Repkova J."/>
        </authorList>
    </citation>
    <scope>NUCLEOTIDE SEQUENCE [LARGE SCALE GENOMIC DNA]</scope>
    <source>
        <strain evidence="9">cv. Tatra</strain>
        <tissue evidence="8">Young leaves</tissue>
    </source>
</reference>
<evidence type="ECO:0000259" key="7">
    <source>
        <dbReference type="Pfam" id="PF06886"/>
    </source>
</evidence>
<comment type="caution">
    <text evidence="8">The sequence shown here is derived from an EMBL/GenBank/DDBJ whole genome shotgun (WGS) entry which is preliminary data.</text>
</comment>
<feature type="compositionally biased region" description="Basic and acidic residues" evidence="6">
    <location>
        <begin position="50"/>
        <end position="61"/>
    </location>
</feature>
<accession>A0A2K3KF35</accession>
<feature type="compositionally biased region" description="Polar residues" evidence="6">
    <location>
        <begin position="114"/>
        <end position="130"/>
    </location>
</feature>
<dbReference type="Pfam" id="PF06886">
    <property type="entry name" value="TPX2"/>
    <property type="match status" value="1"/>
</dbReference>
<sequence>MIINQPSLSEKLDDPAHKSKPKETKVIAEQDASVEVEESKDEKEEIDEHDDSKKEVQTDVESKMVETKIDEEGVLNLELEGSLNVNNNGMDYDIQTEATPEIDEETKEKEGHVTNLSSSTTQHDATSKTTQTDKLMNIGRYSHVMHISSTAILELLDGLTSCYLKLEGKNQAFKEEKNRSEYEATLKEEQKVEIKQTRKNLVIQAKLVLSFYYDKHMSQYEADETLYQDENSGSSSFDVEETYVGGFF</sequence>
<evidence type="ECO:0000256" key="3">
    <source>
        <dbReference type="ARBA" id="ARBA00022490"/>
    </source>
</evidence>
<evidence type="ECO:0000256" key="2">
    <source>
        <dbReference type="ARBA" id="ARBA00005885"/>
    </source>
</evidence>
<dbReference type="GO" id="GO:0005874">
    <property type="term" value="C:microtubule"/>
    <property type="evidence" value="ECO:0007669"/>
    <property type="project" value="UniProtKB-KW"/>
</dbReference>
<dbReference type="AlphaFoldDB" id="A0A2K3KF35"/>
<keyword evidence="4" id="KW-0493">Microtubule</keyword>
<evidence type="ECO:0000256" key="1">
    <source>
        <dbReference type="ARBA" id="ARBA00004245"/>
    </source>
</evidence>
<gene>
    <name evidence="8" type="ORF">L195_g054261</name>
</gene>
<feature type="region of interest" description="Disordered" evidence="6">
    <location>
        <begin position="104"/>
        <end position="130"/>
    </location>
</feature>
<comment type="similarity">
    <text evidence="2">Belongs to the TPX2 family.</text>
</comment>
<protein>
    <recommendedName>
        <fullName evidence="7">TPX2 C-terminal domain-containing protein</fullName>
    </recommendedName>
</protein>
<keyword evidence="5" id="KW-0206">Cytoskeleton</keyword>
<feature type="compositionally biased region" description="Acidic residues" evidence="6">
    <location>
        <begin position="32"/>
        <end position="49"/>
    </location>
</feature>
<evidence type="ECO:0000256" key="4">
    <source>
        <dbReference type="ARBA" id="ARBA00022701"/>
    </source>
</evidence>
<proteinExistence type="inferred from homology"/>
<dbReference type="ExpressionAtlas" id="A0A2K3KF35">
    <property type="expression patterns" value="baseline"/>
</dbReference>
<dbReference type="Proteomes" id="UP000236291">
    <property type="component" value="Unassembled WGS sequence"/>
</dbReference>